<name>A0A2T0KF58_9ACTN</name>
<dbReference type="InterPro" id="IPR035897">
    <property type="entry name" value="Toll_tir_struct_dom_sf"/>
</dbReference>
<dbReference type="Gene3D" id="3.40.50.300">
    <property type="entry name" value="P-loop containing nucleotide triphosphate hydrolases"/>
    <property type="match status" value="1"/>
</dbReference>
<dbReference type="Pfam" id="PF13676">
    <property type="entry name" value="TIR_2"/>
    <property type="match status" value="1"/>
</dbReference>
<dbReference type="Pfam" id="PF00931">
    <property type="entry name" value="NB-ARC"/>
    <property type="match status" value="1"/>
</dbReference>
<evidence type="ECO:0000256" key="1">
    <source>
        <dbReference type="SAM" id="MobiDB-lite"/>
    </source>
</evidence>
<feature type="domain" description="NB-ARC" evidence="2">
    <location>
        <begin position="185"/>
        <end position="311"/>
    </location>
</feature>
<keyword evidence="5" id="KW-1185">Reference proteome</keyword>
<dbReference type="GO" id="GO:0043531">
    <property type="term" value="F:ADP binding"/>
    <property type="evidence" value="ECO:0007669"/>
    <property type="project" value="InterPro"/>
</dbReference>
<dbReference type="InterPro" id="IPR011990">
    <property type="entry name" value="TPR-like_helical_dom_sf"/>
</dbReference>
<feature type="region of interest" description="Disordered" evidence="1">
    <location>
        <begin position="142"/>
        <end position="170"/>
    </location>
</feature>
<reference evidence="4 5" key="1">
    <citation type="submission" date="2018-03" db="EMBL/GenBank/DDBJ databases">
        <title>Genomic Encyclopedia of Archaeal and Bacterial Type Strains, Phase II (KMG-II): from individual species to whole genera.</title>
        <authorList>
            <person name="Goeker M."/>
        </authorList>
    </citation>
    <scope>NUCLEOTIDE SEQUENCE [LARGE SCALE GENOMIC DNA]</scope>
    <source>
        <strain evidence="4 5">DSM 43146</strain>
    </source>
</reference>
<organism evidence="4 5">
    <name type="scientific">Actinoplanes italicus</name>
    <dbReference type="NCBI Taxonomy" id="113567"/>
    <lineage>
        <taxon>Bacteria</taxon>
        <taxon>Bacillati</taxon>
        <taxon>Actinomycetota</taxon>
        <taxon>Actinomycetes</taxon>
        <taxon>Micromonosporales</taxon>
        <taxon>Micromonosporaceae</taxon>
        <taxon>Actinoplanes</taxon>
    </lineage>
</organism>
<dbReference type="Gene3D" id="1.25.40.10">
    <property type="entry name" value="Tetratricopeptide repeat domain"/>
    <property type="match status" value="3"/>
</dbReference>
<dbReference type="InterPro" id="IPR002182">
    <property type="entry name" value="NB-ARC"/>
</dbReference>
<dbReference type="OrthoDB" id="580767at2"/>
<dbReference type="SUPFAM" id="SSF52200">
    <property type="entry name" value="Toll/Interleukin receptor TIR domain"/>
    <property type="match status" value="1"/>
</dbReference>
<accession>A0A2T0KF58</accession>
<dbReference type="Proteomes" id="UP000239415">
    <property type="component" value="Unassembled WGS sequence"/>
</dbReference>
<dbReference type="GO" id="GO:0007165">
    <property type="term" value="P:signal transduction"/>
    <property type="evidence" value="ECO:0007669"/>
    <property type="project" value="InterPro"/>
</dbReference>
<protein>
    <submittedName>
        <fullName evidence="4">Tetratricopeptide repeat protein</fullName>
    </submittedName>
</protein>
<dbReference type="AlphaFoldDB" id="A0A2T0KF58"/>
<proteinExistence type="predicted"/>
<feature type="domain" description="TIR" evidence="3">
    <location>
        <begin position="7"/>
        <end position="117"/>
    </location>
</feature>
<dbReference type="Gene3D" id="3.40.50.10140">
    <property type="entry name" value="Toll/interleukin-1 receptor homology (TIR) domain"/>
    <property type="match status" value="1"/>
</dbReference>
<evidence type="ECO:0000259" key="2">
    <source>
        <dbReference type="Pfam" id="PF00931"/>
    </source>
</evidence>
<dbReference type="NCBIfam" id="NF040586">
    <property type="entry name" value="FxSxx_TPR"/>
    <property type="match status" value="1"/>
</dbReference>
<dbReference type="SUPFAM" id="SSF52540">
    <property type="entry name" value="P-loop containing nucleoside triphosphate hydrolases"/>
    <property type="match status" value="1"/>
</dbReference>
<evidence type="ECO:0000313" key="5">
    <source>
        <dbReference type="Proteomes" id="UP000239415"/>
    </source>
</evidence>
<evidence type="ECO:0000259" key="3">
    <source>
        <dbReference type="Pfam" id="PF13676"/>
    </source>
</evidence>
<dbReference type="SUPFAM" id="SSF48452">
    <property type="entry name" value="TPR-like"/>
    <property type="match status" value="4"/>
</dbReference>
<dbReference type="RefSeq" id="WP_106318545.1">
    <property type="nucleotide sequence ID" value="NZ_BOMO01000035.1"/>
</dbReference>
<comment type="caution">
    <text evidence="4">The sequence shown here is derived from an EMBL/GenBank/DDBJ whole genome shotgun (WGS) entry which is preliminary data.</text>
</comment>
<dbReference type="Pfam" id="PF13424">
    <property type="entry name" value="TPR_12"/>
    <property type="match status" value="3"/>
</dbReference>
<sequence length="1084" mass="119143">MVEASRIFISYAGVDRPWAEWAHWHLRHAGYDTELDCVDWKAGDNRVEKMSEALARTNPMLALLSSAYLDPGRFTMDEWTARFAQRRADSNVKLIPARIDGIDLQSGIWAPIVVPSLTGLAPEEAAESLLEVVQGVLGPPMPGVQPRFPESRDAPASVDPGPRPPGSLPRVWNVDRRNPAFTGRDDVLNRVHDGLSGDGRVAVQAVHGMGGVGKTQLALEYAYRFAGEYDLVWWISAEQTGLIGEQFVALGVELGIIDVEADSTLAKSKVLGHLAGLPRSLLIFDNVESGEDVLPWLPRGGGHVLITSRRGSWQRIAHAVELDVLPRAEAVRFLIVQQPGLDAGEADQLADALGDLPLALAQAAGYLSETGMPVAEYRELLVEETQAVLALGRPIDYPQSLAAAITLNVAALAEVDPAAVAILRLCALLAPEPIPVDVIVEVAQPTDPYPEVLEALREVIGKRLARQESIGRIGAYGLARLGPGTVTVHRLTQAVVRSQMEQAASAELSAHLEPTLGRMNPGDSRDPANWPAWARLLPHVLAVGPAHTSSPVLRQCVREAIVYLINRGDAGPAGQLAENLHAEWAARLGPDHRDTLGVAGEVLWALRDLGEYGRLRPLVDDTLTRQIKTLGEDHPDTLRSAADLSIVLDVLGDHRRSEELGREVWERQRRVLGEDHPDTLMSAAGIATSLGDLGRHREALAFKEKVWEQRRRVLGEEHPDTLMSACNVASSLGDLGQLRESLALHEQAWEQRRRVLGEEHPDTLMSASNVASLLGDLGRHREALELMEKVWDQYRRVLGEEHPATLRSANNAASALGNLGRHREALALKEKVHERQRRVLGEEHPDTLKSMSNAASSLGGLGRHREALALREKVWEQRRRVLGEDHPEMLAAASNVASSMWSLGRHGEALELQEQVWEQYRRVLGEEHPDTLKSGNNVASSMWSLGRHAEALALHERVWEQHQRVLGEEHPETLRSASNVASSMWSLGRHGEALALREQVWQQRRRALGNDHPDTQRSALILAKMYLGLGRIIPARQLTDEALKGLRRHLGAEHPDVQEAAKFRDLVALKMGGRTGARKGKGKR</sequence>
<evidence type="ECO:0000313" key="4">
    <source>
        <dbReference type="EMBL" id="PRX21993.1"/>
    </source>
</evidence>
<dbReference type="PANTHER" id="PTHR46082:SF6">
    <property type="entry name" value="AAA+ ATPASE DOMAIN-CONTAINING PROTEIN-RELATED"/>
    <property type="match status" value="1"/>
</dbReference>
<dbReference type="EMBL" id="PVMZ01000005">
    <property type="protein sequence ID" value="PRX21993.1"/>
    <property type="molecule type" value="Genomic_DNA"/>
</dbReference>
<dbReference type="Pfam" id="PF13374">
    <property type="entry name" value="TPR_10"/>
    <property type="match status" value="4"/>
</dbReference>
<dbReference type="InterPro" id="IPR000157">
    <property type="entry name" value="TIR_dom"/>
</dbReference>
<dbReference type="InterPro" id="IPR053137">
    <property type="entry name" value="NLR-like"/>
</dbReference>
<gene>
    <name evidence="4" type="ORF">CLV67_105170</name>
</gene>
<dbReference type="InterPro" id="IPR027417">
    <property type="entry name" value="P-loop_NTPase"/>
</dbReference>
<dbReference type="PANTHER" id="PTHR46082">
    <property type="entry name" value="ATP/GTP-BINDING PROTEIN-RELATED"/>
    <property type="match status" value="1"/>
</dbReference>